<reference evidence="1" key="1">
    <citation type="submission" date="2024-07" db="EMBL/GenBank/DDBJ databases">
        <title>Halotolerant mesophilic bacterium Ornithinibacillus sp. 4-3, sp. nov., isolated from soil.</title>
        <authorList>
            <person name="Sidarenka A.V."/>
            <person name="Guliayeva D.E."/>
            <person name="Leanovich S.I."/>
            <person name="Hileuskaya K.S."/>
            <person name="Akhremchuk A.E."/>
            <person name="Sikolenko M.A."/>
            <person name="Valentovich L.N."/>
        </authorList>
    </citation>
    <scope>NUCLEOTIDE SEQUENCE</scope>
    <source>
        <strain evidence="1">4-3</strain>
    </source>
</reference>
<protein>
    <submittedName>
        <fullName evidence="1">Sporulation protein YtxC</fullName>
    </submittedName>
</protein>
<gene>
    <name evidence="1" type="primary">ytxC</name>
    <name evidence="1" type="ORF">AB4Y30_11085</name>
</gene>
<name>A0AB39HM10_9BACI</name>
<accession>A0AB39HM10</accession>
<sequence length="273" mass="32170">MLDIYFNSEKERKCFEVNLLHIVETQELQWQTDDNHTERLQLFYPKENQAIVNDVMQAFIHVFITHYLPVILEKIIRRHFYYTDEEEVQRIVTIANSLFEQEMVSTSNDNPFLKKLFYPQLLEMDTIYFHSFLAFRVQSCQEVFIELIGKAIDEFKMEEDHQTFIEAVRKFAASQGAKMPQIHVVQGDPFTFFTESGNKLTYKELHTMMQAEPLYIVGLDENEMNLAPLLAMSPEKIFIYGENPSEAKTLTVINIFLEKVTFKPLSHFPFVLN</sequence>
<organism evidence="1">
    <name type="scientific">Ornithinibacillus sp. 4-3</name>
    <dbReference type="NCBI Taxonomy" id="3231488"/>
    <lineage>
        <taxon>Bacteria</taxon>
        <taxon>Bacillati</taxon>
        <taxon>Bacillota</taxon>
        <taxon>Bacilli</taxon>
        <taxon>Bacillales</taxon>
        <taxon>Bacillaceae</taxon>
        <taxon>Ornithinibacillus</taxon>
    </lineage>
</organism>
<dbReference type="AlphaFoldDB" id="A0AB39HM10"/>
<dbReference type="Pfam" id="PF08812">
    <property type="entry name" value="YtxC"/>
    <property type="match status" value="1"/>
</dbReference>
<dbReference type="EMBL" id="CP162599">
    <property type="protein sequence ID" value="XDK31570.1"/>
    <property type="molecule type" value="Genomic_DNA"/>
</dbReference>
<dbReference type="InterPro" id="IPR014199">
    <property type="entry name" value="Spore_YtxC"/>
</dbReference>
<dbReference type="RefSeq" id="WP_368652297.1">
    <property type="nucleotide sequence ID" value="NZ_CP162599.1"/>
</dbReference>
<proteinExistence type="predicted"/>
<evidence type="ECO:0000313" key="1">
    <source>
        <dbReference type="EMBL" id="XDK31570.1"/>
    </source>
</evidence>